<comment type="similarity">
    <text evidence="2">Belongs to the alkB family.</text>
</comment>
<proteinExistence type="inferred from homology"/>
<accession>A0A316UDI7</accession>
<keyword evidence="10" id="KW-1185">Reference proteome</keyword>
<organism evidence="9 10">
    <name type="scientific">Pseudomicrostroma glucosiphilum</name>
    <dbReference type="NCBI Taxonomy" id="1684307"/>
    <lineage>
        <taxon>Eukaryota</taxon>
        <taxon>Fungi</taxon>
        <taxon>Dikarya</taxon>
        <taxon>Basidiomycota</taxon>
        <taxon>Ustilaginomycotina</taxon>
        <taxon>Exobasidiomycetes</taxon>
        <taxon>Microstromatales</taxon>
        <taxon>Microstromatales incertae sedis</taxon>
        <taxon>Pseudomicrostroma</taxon>
    </lineage>
</organism>
<name>A0A316UDI7_9BASI</name>
<gene>
    <name evidence="9" type="ORF">BCV69DRAFT_287367</name>
</gene>
<keyword evidence="7" id="KW-0539">Nucleus</keyword>
<keyword evidence="3" id="KW-0479">Metal-binding</keyword>
<comment type="subcellular location">
    <subcellularLocation>
        <location evidence="1">Nucleus</location>
    </subcellularLocation>
</comment>
<evidence type="ECO:0000313" key="9">
    <source>
        <dbReference type="EMBL" id="PWN21125.1"/>
    </source>
</evidence>
<dbReference type="Gene3D" id="2.60.120.590">
    <property type="entry name" value="Alpha-ketoglutarate-dependent dioxygenase AlkB-like"/>
    <property type="match status" value="1"/>
</dbReference>
<evidence type="ECO:0000256" key="1">
    <source>
        <dbReference type="ARBA" id="ARBA00004123"/>
    </source>
</evidence>
<evidence type="ECO:0000256" key="5">
    <source>
        <dbReference type="ARBA" id="ARBA00023002"/>
    </source>
</evidence>
<dbReference type="RefSeq" id="XP_025348285.1">
    <property type="nucleotide sequence ID" value="XM_025493563.1"/>
</dbReference>
<dbReference type="Pfam" id="PF13532">
    <property type="entry name" value="2OG-FeII_Oxy_2"/>
    <property type="match status" value="1"/>
</dbReference>
<dbReference type="InterPro" id="IPR027450">
    <property type="entry name" value="AlkB-like"/>
</dbReference>
<evidence type="ECO:0000256" key="7">
    <source>
        <dbReference type="ARBA" id="ARBA00023242"/>
    </source>
</evidence>
<reference evidence="9 10" key="1">
    <citation type="journal article" date="2018" name="Mol. Biol. Evol.">
        <title>Broad Genomic Sampling Reveals a Smut Pathogenic Ancestry of the Fungal Clade Ustilaginomycotina.</title>
        <authorList>
            <person name="Kijpornyongpan T."/>
            <person name="Mondo S.J."/>
            <person name="Barry K."/>
            <person name="Sandor L."/>
            <person name="Lee J."/>
            <person name="Lipzen A."/>
            <person name="Pangilinan J."/>
            <person name="LaButti K."/>
            <person name="Hainaut M."/>
            <person name="Henrissat B."/>
            <person name="Grigoriev I.V."/>
            <person name="Spatafora J.W."/>
            <person name="Aime M.C."/>
        </authorList>
    </citation>
    <scope>NUCLEOTIDE SEQUENCE [LARGE SCALE GENOMIC DNA]</scope>
    <source>
        <strain evidence="9 10">MCA 4718</strain>
    </source>
</reference>
<dbReference type="InterPro" id="IPR032862">
    <property type="entry name" value="ALKBH6"/>
</dbReference>
<evidence type="ECO:0000259" key="8">
    <source>
        <dbReference type="PROSITE" id="PS51471"/>
    </source>
</evidence>
<dbReference type="GO" id="GO:0005634">
    <property type="term" value="C:nucleus"/>
    <property type="evidence" value="ECO:0007669"/>
    <property type="project" value="UniProtKB-SubCell"/>
</dbReference>
<dbReference type="PROSITE" id="PS51471">
    <property type="entry name" value="FE2OG_OXY"/>
    <property type="match status" value="1"/>
</dbReference>
<dbReference type="STRING" id="1684307.A0A316UDI7"/>
<keyword evidence="5" id="KW-0560">Oxidoreductase</keyword>
<dbReference type="InterPro" id="IPR005123">
    <property type="entry name" value="Oxoglu/Fe-dep_dioxygenase_dom"/>
</dbReference>
<dbReference type="GO" id="GO:0051213">
    <property type="term" value="F:dioxygenase activity"/>
    <property type="evidence" value="ECO:0007669"/>
    <property type="project" value="UniProtKB-KW"/>
</dbReference>
<dbReference type="PANTHER" id="PTHR46030">
    <property type="entry name" value="ALPHA-KETOGLUTARATE-DEPENDENT DIOXYGENASE ALKB HOMOLOG 6"/>
    <property type="match status" value="1"/>
</dbReference>
<evidence type="ECO:0000256" key="3">
    <source>
        <dbReference type="ARBA" id="ARBA00022723"/>
    </source>
</evidence>
<protein>
    <recommendedName>
        <fullName evidence="8">Fe2OG dioxygenase domain-containing protein</fullName>
    </recommendedName>
</protein>
<dbReference type="AlphaFoldDB" id="A0A316UDI7"/>
<dbReference type="Proteomes" id="UP000245942">
    <property type="component" value="Unassembled WGS sequence"/>
</dbReference>
<dbReference type="SUPFAM" id="SSF51197">
    <property type="entry name" value="Clavaminate synthase-like"/>
    <property type="match status" value="1"/>
</dbReference>
<evidence type="ECO:0000256" key="2">
    <source>
        <dbReference type="ARBA" id="ARBA00007879"/>
    </source>
</evidence>
<evidence type="ECO:0000256" key="4">
    <source>
        <dbReference type="ARBA" id="ARBA00022964"/>
    </source>
</evidence>
<dbReference type="PANTHER" id="PTHR46030:SF1">
    <property type="entry name" value="ALPHA-KETOGLUTARATE-DEPENDENT DIOXYGENASE ALKB HOMOLOG 6"/>
    <property type="match status" value="1"/>
</dbReference>
<dbReference type="InterPro" id="IPR037151">
    <property type="entry name" value="AlkB-like_sf"/>
</dbReference>
<feature type="domain" description="Fe2OG dioxygenase" evidence="8">
    <location>
        <begin position="113"/>
        <end position="264"/>
    </location>
</feature>
<dbReference type="GO" id="GO:0046872">
    <property type="term" value="F:metal ion binding"/>
    <property type="evidence" value="ECO:0007669"/>
    <property type="project" value="UniProtKB-KW"/>
</dbReference>
<keyword evidence="6" id="KW-0408">Iron</keyword>
<keyword evidence="4" id="KW-0223">Dioxygenase</keyword>
<dbReference type="OrthoDB" id="412814at2759"/>
<evidence type="ECO:0000256" key="6">
    <source>
        <dbReference type="ARBA" id="ARBA00023004"/>
    </source>
</evidence>
<dbReference type="GeneID" id="37015297"/>
<evidence type="ECO:0000313" key="10">
    <source>
        <dbReference type="Proteomes" id="UP000245942"/>
    </source>
</evidence>
<dbReference type="EMBL" id="KZ819326">
    <property type="protein sequence ID" value="PWN21125.1"/>
    <property type="molecule type" value="Genomic_DNA"/>
</dbReference>
<sequence length="277" mass="31251">MTPQDLEKYRLVIPDDALPRSIRHGDEEASGGFFYIPDFISCDEERYLLEKIEQCPKPKWKVLQNRRLQSWGGQVSSRNVLIPEAMPDWLVHYPPLVHRLAATGCFAKSLHQRPNHCLINEYLPGQGIMPHQDGGAYHATVATISLASHTVLDIYRWADDGEAVDSQHTTRARECDPAFSILQEPRSLLLTTGDAYRMYLHGIAERTREETSHLSRVVNGSSVRDRAIKAKVQAACGPNAGSDLDQYDVLIREKRVSLTFRDVEKVSKGLNALLVKH</sequence>